<dbReference type="Proteomes" id="UP000017800">
    <property type="component" value="Unassembled WGS sequence"/>
</dbReference>
<accession>V5F406</accession>
<keyword evidence="3" id="KW-1185">Reference proteome</keyword>
<dbReference type="EMBL" id="BAUJ01000030">
    <property type="protein sequence ID" value="GAD89929.1"/>
    <property type="molecule type" value="Genomic_DNA"/>
</dbReference>
<dbReference type="AlphaFoldDB" id="V5F406"/>
<reference evidence="2 3" key="1">
    <citation type="submission" date="2013-10" db="EMBL/GenBank/DDBJ databases">
        <authorList>
            <person name="Ichikawa N."/>
            <person name="Kimura A."/>
            <person name="Ohji S."/>
            <person name="Hosoyama A."/>
            <person name="Fujita N."/>
        </authorList>
    </citation>
    <scope>NUCLEOTIDE SEQUENCE [LARGE SCALE GENOMIC DNA]</scope>
    <source>
        <strain evidence="2 3">NBRC 102217</strain>
    </source>
</reference>
<keyword evidence="1" id="KW-1133">Transmembrane helix</keyword>
<evidence type="ECO:0000313" key="2">
    <source>
        <dbReference type="EMBL" id="GAD89929.1"/>
    </source>
</evidence>
<gene>
    <name evidence="2" type="ORF">VHA01S_030_00040</name>
</gene>
<comment type="caution">
    <text evidence="2">The sequence shown here is derived from an EMBL/GenBank/DDBJ whole genome shotgun (WGS) entry which is preliminary data.</text>
</comment>
<evidence type="ECO:0000313" key="3">
    <source>
        <dbReference type="Proteomes" id="UP000017800"/>
    </source>
</evidence>
<keyword evidence="1" id="KW-0812">Transmembrane</keyword>
<evidence type="ECO:0000256" key="1">
    <source>
        <dbReference type="SAM" id="Phobius"/>
    </source>
</evidence>
<feature type="transmembrane region" description="Helical" evidence="1">
    <location>
        <begin position="30"/>
        <end position="48"/>
    </location>
</feature>
<organism evidence="2 3">
    <name type="scientific">Vibrio halioticoli NBRC 102217</name>
    <dbReference type="NCBI Taxonomy" id="1219072"/>
    <lineage>
        <taxon>Bacteria</taxon>
        <taxon>Pseudomonadati</taxon>
        <taxon>Pseudomonadota</taxon>
        <taxon>Gammaproteobacteria</taxon>
        <taxon>Vibrionales</taxon>
        <taxon>Vibrionaceae</taxon>
        <taxon>Vibrio</taxon>
    </lineage>
</organism>
<sequence>MTFKNTELLGRIIKSSLLIATFYRYHNTEFVTLIALCVVYFSVDELILSKRLSAIEQHLNLKK</sequence>
<name>V5F406_9VIBR</name>
<proteinExistence type="predicted"/>
<keyword evidence="1" id="KW-0472">Membrane</keyword>
<reference evidence="2 3" key="2">
    <citation type="submission" date="2013-11" db="EMBL/GenBank/DDBJ databases">
        <title>Whole genome shotgun sequence of Vibrio halioticoli NBRC 102217.</title>
        <authorList>
            <person name="Isaki S."/>
            <person name="Kimura A."/>
            <person name="Ohji S."/>
            <person name="Hosoyama A."/>
            <person name="Fujita N."/>
            <person name="Hashimoto M."/>
            <person name="Hosoyama Y."/>
            <person name="Yamazoe A."/>
        </authorList>
    </citation>
    <scope>NUCLEOTIDE SEQUENCE [LARGE SCALE GENOMIC DNA]</scope>
    <source>
        <strain evidence="2 3">NBRC 102217</strain>
    </source>
</reference>
<protein>
    <submittedName>
        <fullName evidence="2">Uncharacterized protein</fullName>
    </submittedName>
</protein>